<protein>
    <submittedName>
        <fullName evidence="7">Transcriptional regulator, putative</fullName>
    </submittedName>
</protein>
<dbReference type="InterPro" id="IPR018356">
    <property type="entry name" value="Tscrpt_reg_HTH_DeoR_CS"/>
</dbReference>
<keyword evidence="3" id="KW-0804">Transcription</keyword>
<dbReference type="AlphaFoldDB" id="A0A1W1E7U0"/>
<feature type="domain" description="WCX" evidence="6">
    <location>
        <begin position="224"/>
        <end position="298"/>
    </location>
</feature>
<evidence type="ECO:0000256" key="3">
    <source>
        <dbReference type="ARBA" id="ARBA00023163"/>
    </source>
</evidence>
<proteinExistence type="predicted"/>
<evidence type="ECO:0000259" key="6">
    <source>
        <dbReference type="Pfam" id="PF25583"/>
    </source>
</evidence>
<gene>
    <name evidence="7" type="ORF">MNB_SV-4-1205</name>
</gene>
<organism evidence="7">
    <name type="scientific">hydrothermal vent metagenome</name>
    <dbReference type="NCBI Taxonomy" id="652676"/>
    <lineage>
        <taxon>unclassified sequences</taxon>
        <taxon>metagenomes</taxon>
        <taxon>ecological metagenomes</taxon>
    </lineage>
</organism>
<dbReference type="GO" id="GO:0003700">
    <property type="term" value="F:DNA-binding transcription factor activity"/>
    <property type="evidence" value="ECO:0007669"/>
    <property type="project" value="InterPro"/>
</dbReference>
<dbReference type="InterPro" id="IPR026881">
    <property type="entry name" value="WYL_dom"/>
</dbReference>
<dbReference type="GO" id="GO:0003677">
    <property type="term" value="F:DNA binding"/>
    <property type="evidence" value="ECO:0007669"/>
    <property type="project" value="UniProtKB-KW"/>
</dbReference>
<dbReference type="EMBL" id="FPIB01000007">
    <property type="protein sequence ID" value="SFV90025.1"/>
    <property type="molecule type" value="Genomic_DNA"/>
</dbReference>
<evidence type="ECO:0000313" key="7">
    <source>
        <dbReference type="EMBL" id="SFV90025.1"/>
    </source>
</evidence>
<dbReference type="InterPro" id="IPR051534">
    <property type="entry name" value="CBASS_pafABC_assoc_protein"/>
</dbReference>
<keyword evidence="1" id="KW-0805">Transcription regulation</keyword>
<dbReference type="Pfam" id="PF25583">
    <property type="entry name" value="WCX"/>
    <property type="match status" value="1"/>
</dbReference>
<dbReference type="InterPro" id="IPR001034">
    <property type="entry name" value="DeoR_HTH"/>
</dbReference>
<dbReference type="Pfam" id="PF13280">
    <property type="entry name" value="WYL"/>
    <property type="match status" value="1"/>
</dbReference>
<evidence type="ECO:0000256" key="2">
    <source>
        <dbReference type="ARBA" id="ARBA00023125"/>
    </source>
</evidence>
<name>A0A1W1E7U0_9ZZZZ</name>
<keyword evidence="2" id="KW-0238">DNA-binding</keyword>
<evidence type="ECO:0000259" key="5">
    <source>
        <dbReference type="Pfam" id="PF13280"/>
    </source>
</evidence>
<dbReference type="Pfam" id="PF08220">
    <property type="entry name" value="HTH_DeoR"/>
    <property type="match status" value="1"/>
</dbReference>
<dbReference type="InterPro" id="IPR057727">
    <property type="entry name" value="WCX_dom"/>
</dbReference>
<dbReference type="PANTHER" id="PTHR34580">
    <property type="match status" value="1"/>
</dbReference>
<dbReference type="PROSITE" id="PS00894">
    <property type="entry name" value="HTH_DEOR_1"/>
    <property type="match status" value="1"/>
</dbReference>
<feature type="domain" description="WYL" evidence="5">
    <location>
        <begin position="126"/>
        <end position="191"/>
    </location>
</feature>
<dbReference type="PANTHER" id="PTHR34580:SF1">
    <property type="entry name" value="PROTEIN PAFC"/>
    <property type="match status" value="1"/>
</dbReference>
<dbReference type="PROSITE" id="PS52050">
    <property type="entry name" value="WYL"/>
    <property type="match status" value="1"/>
</dbReference>
<evidence type="ECO:0000259" key="4">
    <source>
        <dbReference type="Pfam" id="PF08220"/>
    </source>
</evidence>
<feature type="domain" description="HTH deoR-type" evidence="4">
    <location>
        <begin position="11"/>
        <end position="47"/>
    </location>
</feature>
<evidence type="ECO:0000256" key="1">
    <source>
        <dbReference type="ARBA" id="ARBA00023015"/>
    </source>
</evidence>
<reference evidence="7" key="1">
    <citation type="submission" date="2016-10" db="EMBL/GenBank/DDBJ databases">
        <authorList>
            <person name="de Groot N.N."/>
        </authorList>
    </citation>
    <scope>NUCLEOTIDE SEQUENCE</scope>
</reference>
<sequence>MSQKSSLYRTIDILKRLNDGKKLCVTRLSEEYGVSDRTIRRDFELIRELFEEFMTKEGECYQAYKKVLLDEVLSATDLMTLANIVNLFGITQKESLISKQTKALIDKSMSVYDFKSRPYENMQNIEIVRKLEHAIKFHKEIHIRYKTERAVTTAKFRPYKILFLNENFYMVGENSSKHAFEFRRISMIEAVTYKNKTFIPHSDIVRFIKTIQTPWANFGEENRVVQLRVDKKIRRFFLLKKYLPSQEIISTYDNGDIMVEYRVTNFNEIEDLLLKWLPDIKIITPNHLKKKLRRTLRKKYDALK</sequence>
<accession>A0A1W1E7U0</accession>